<gene>
    <name evidence="2" type="ORF">UC8_23210</name>
</gene>
<dbReference type="EMBL" id="CP042914">
    <property type="protein sequence ID" value="QEG40314.1"/>
    <property type="molecule type" value="Genomic_DNA"/>
</dbReference>
<keyword evidence="1" id="KW-0812">Transmembrane</keyword>
<sequence length="192" mass="19821">MNCVDRPCMSKTAIGLGGLGLLGLLGLVFMAGVWSGSQQPNNGFNLPPLPIDATAGVSGDSFSVATGSVGKSAEGFFMLDHDTGLLQCDVLYPRMGRFGAKFAINVKDALPAGAKGGDYLMVTGFADFPGGSNQPIAPGAVVYVMDGGTGAYACYAVPFDRAAENAGRPQQNALVLLGKGEARQVIERDTLR</sequence>
<dbReference type="KEGG" id="rul:UC8_23210"/>
<keyword evidence="1" id="KW-0472">Membrane</keyword>
<evidence type="ECO:0000313" key="2">
    <source>
        <dbReference type="EMBL" id="QEG40314.1"/>
    </source>
</evidence>
<dbReference type="Proteomes" id="UP000325286">
    <property type="component" value="Chromosome"/>
</dbReference>
<keyword evidence="3" id="KW-1185">Reference proteome</keyword>
<protein>
    <submittedName>
        <fullName evidence="2">Uncharacterized protein</fullName>
    </submittedName>
</protein>
<proteinExistence type="predicted"/>
<keyword evidence="1" id="KW-1133">Transmembrane helix</keyword>
<feature type="transmembrane region" description="Helical" evidence="1">
    <location>
        <begin position="12"/>
        <end position="34"/>
    </location>
</feature>
<reference evidence="2 3" key="1">
    <citation type="submission" date="2019-08" db="EMBL/GenBank/DDBJ databases">
        <title>Deep-cultivation of Planctomycetes and their phenomic and genomic characterization uncovers novel biology.</title>
        <authorList>
            <person name="Wiegand S."/>
            <person name="Jogler M."/>
            <person name="Boedeker C."/>
            <person name="Pinto D."/>
            <person name="Vollmers J."/>
            <person name="Rivas-Marin E."/>
            <person name="Kohn T."/>
            <person name="Peeters S.H."/>
            <person name="Heuer A."/>
            <person name="Rast P."/>
            <person name="Oberbeckmann S."/>
            <person name="Bunk B."/>
            <person name="Jeske O."/>
            <person name="Meyerdierks A."/>
            <person name="Storesund J.E."/>
            <person name="Kallscheuer N."/>
            <person name="Luecker S."/>
            <person name="Lage O.M."/>
            <person name="Pohl T."/>
            <person name="Merkel B.J."/>
            <person name="Hornburger P."/>
            <person name="Mueller R.-W."/>
            <person name="Bruemmer F."/>
            <person name="Labrenz M."/>
            <person name="Spormann A.M."/>
            <person name="Op den Camp H."/>
            <person name="Overmann J."/>
            <person name="Amann R."/>
            <person name="Jetten M.S.M."/>
            <person name="Mascher T."/>
            <person name="Medema M.H."/>
            <person name="Devos D.P."/>
            <person name="Kaster A.-K."/>
            <person name="Ovreas L."/>
            <person name="Rohde M."/>
            <person name="Galperin M.Y."/>
            <person name="Jogler C."/>
        </authorList>
    </citation>
    <scope>NUCLEOTIDE SEQUENCE [LARGE SCALE GENOMIC DNA]</scope>
    <source>
        <strain evidence="2 3">UC8</strain>
    </source>
</reference>
<dbReference type="AlphaFoldDB" id="A0A5B9QMY1"/>
<name>A0A5B9QMY1_9BACT</name>
<evidence type="ECO:0000313" key="3">
    <source>
        <dbReference type="Proteomes" id="UP000325286"/>
    </source>
</evidence>
<evidence type="ECO:0000256" key="1">
    <source>
        <dbReference type="SAM" id="Phobius"/>
    </source>
</evidence>
<organism evidence="2 3">
    <name type="scientific">Roseimaritima ulvae</name>
    <dbReference type="NCBI Taxonomy" id="980254"/>
    <lineage>
        <taxon>Bacteria</taxon>
        <taxon>Pseudomonadati</taxon>
        <taxon>Planctomycetota</taxon>
        <taxon>Planctomycetia</taxon>
        <taxon>Pirellulales</taxon>
        <taxon>Pirellulaceae</taxon>
        <taxon>Roseimaritima</taxon>
    </lineage>
</organism>
<accession>A0A5B9QMY1</accession>